<proteinExistence type="predicted"/>
<keyword evidence="1" id="KW-0472">Membrane</keyword>
<dbReference type="GeneID" id="85386822"/>
<dbReference type="AlphaFoldDB" id="A0AAD8XGR6"/>
<evidence type="ECO:0000313" key="2">
    <source>
        <dbReference type="EMBL" id="KAK1722775.1"/>
    </source>
</evidence>
<dbReference type="EMBL" id="JAHMHS010000074">
    <property type="protein sequence ID" value="KAK1722775.1"/>
    <property type="molecule type" value="Genomic_DNA"/>
</dbReference>
<accession>A0AAD8XGR6</accession>
<keyword evidence="1" id="KW-0812">Transmembrane</keyword>
<sequence>MRIPSAPRNTRQWLTNFTLDRCLLMRIKAWSPRQIAMVVLDPVFATCYRLVVPTKPGNNPSWAFSGIVTGVTKLLSYVTISPGVCDIRPKMRSS</sequence>
<organism evidence="2 3">
    <name type="scientific">Glomerella acutata</name>
    <name type="common">Colletotrichum acutatum</name>
    <dbReference type="NCBI Taxonomy" id="27357"/>
    <lineage>
        <taxon>Eukaryota</taxon>
        <taxon>Fungi</taxon>
        <taxon>Dikarya</taxon>
        <taxon>Ascomycota</taxon>
        <taxon>Pezizomycotina</taxon>
        <taxon>Sordariomycetes</taxon>
        <taxon>Hypocreomycetidae</taxon>
        <taxon>Glomerellales</taxon>
        <taxon>Glomerellaceae</taxon>
        <taxon>Colletotrichum</taxon>
        <taxon>Colletotrichum acutatum species complex</taxon>
    </lineage>
</organism>
<name>A0AAD8XGR6_GLOAC</name>
<evidence type="ECO:0000256" key="1">
    <source>
        <dbReference type="SAM" id="Phobius"/>
    </source>
</evidence>
<dbReference type="RefSeq" id="XP_060362830.1">
    <property type="nucleotide sequence ID" value="XM_060502923.1"/>
</dbReference>
<feature type="transmembrane region" description="Helical" evidence="1">
    <location>
        <begin position="35"/>
        <end position="51"/>
    </location>
</feature>
<comment type="caution">
    <text evidence="2">The sequence shown here is derived from an EMBL/GenBank/DDBJ whole genome shotgun (WGS) entry which is preliminary data.</text>
</comment>
<dbReference type="Proteomes" id="UP001244207">
    <property type="component" value="Unassembled WGS sequence"/>
</dbReference>
<protein>
    <submittedName>
        <fullName evidence="2">Uncharacterized protein</fullName>
    </submittedName>
</protein>
<reference evidence="2" key="1">
    <citation type="submission" date="2021-12" db="EMBL/GenBank/DDBJ databases">
        <title>Comparative genomics, transcriptomics and evolutionary studies reveal genomic signatures of adaptation to plant cell wall in hemibiotrophic fungi.</title>
        <authorList>
            <consortium name="DOE Joint Genome Institute"/>
            <person name="Baroncelli R."/>
            <person name="Diaz J.F."/>
            <person name="Benocci T."/>
            <person name="Peng M."/>
            <person name="Battaglia E."/>
            <person name="Haridas S."/>
            <person name="Andreopoulos W."/>
            <person name="Labutti K."/>
            <person name="Pangilinan J."/>
            <person name="Floch G.L."/>
            <person name="Makela M.R."/>
            <person name="Henrissat B."/>
            <person name="Grigoriev I.V."/>
            <person name="Crouch J.A."/>
            <person name="De Vries R.P."/>
            <person name="Sukno S.A."/>
            <person name="Thon M.R."/>
        </authorList>
    </citation>
    <scope>NUCLEOTIDE SEQUENCE</scope>
    <source>
        <strain evidence="2">CBS 112980</strain>
    </source>
</reference>
<keyword evidence="3" id="KW-1185">Reference proteome</keyword>
<feature type="transmembrane region" description="Helical" evidence="1">
    <location>
        <begin position="63"/>
        <end position="85"/>
    </location>
</feature>
<gene>
    <name evidence="2" type="ORF">BDZ83DRAFT_412410</name>
</gene>
<keyword evidence="1" id="KW-1133">Transmembrane helix</keyword>
<evidence type="ECO:0000313" key="3">
    <source>
        <dbReference type="Proteomes" id="UP001244207"/>
    </source>
</evidence>